<dbReference type="EMBL" id="BAABDC010000004">
    <property type="protein sequence ID" value="GAA3709461.1"/>
    <property type="molecule type" value="Genomic_DNA"/>
</dbReference>
<protein>
    <recommendedName>
        <fullName evidence="3">DUF1508 domain-containing protein</fullName>
    </recommendedName>
</protein>
<reference evidence="2" key="1">
    <citation type="journal article" date="2019" name="Int. J. Syst. Evol. Microbiol.">
        <title>The Global Catalogue of Microorganisms (GCM) 10K type strain sequencing project: providing services to taxonomists for standard genome sequencing and annotation.</title>
        <authorList>
            <consortium name="The Broad Institute Genomics Platform"/>
            <consortium name="The Broad Institute Genome Sequencing Center for Infectious Disease"/>
            <person name="Wu L."/>
            <person name="Ma J."/>
        </authorList>
    </citation>
    <scope>NUCLEOTIDE SEQUENCE [LARGE SCALE GENOMIC DNA]</scope>
    <source>
        <strain evidence="2">JCM 17125</strain>
    </source>
</reference>
<organism evidence="1 2">
    <name type="scientific">Terrabacter ginsenosidimutans</name>
    <dbReference type="NCBI Taxonomy" id="490575"/>
    <lineage>
        <taxon>Bacteria</taxon>
        <taxon>Bacillati</taxon>
        <taxon>Actinomycetota</taxon>
        <taxon>Actinomycetes</taxon>
        <taxon>Micrococcales</taxon>
        <taxon>Intrasporangiaceae</taxon>
        <taxon>Terrabacter</taxon>
    </lineage>
</organism>
<gene>
    <name evidence="1" type="ORF">GCM10022399_27800</name>
</gene>
<name>A0ABP7DU00_9MICO</name>
<keyword evidence="2" id="KW-1185">Reference proteome</keyword>
<proteinExistence type="predicted"/>
<evidence type="ECO:0000313" key="2">
    <source>
        <dbReference type="Proteomes" id="UP001501468"/>
    </source>
</evidence>
<comment type="caution">
    <text evidence="1">The sequence shown here is derived from an EMBL/GenBank/DDBJ whole genome shotgun (WGS) entry which is preliminary data.</text>
</comment>
<evidence type="ECO:0008006" key="3">
    <source>
        <dbReference type="Google" id="ProtNLM"/>
    </source>
</evidence>
<accession>A0ABP7DU00</accession>
<dbReference type="Proteomes" id="UP001501468">
    <property type="component" value="Unassembled WGS sequence"/>
</dbReference>
<evidence type="ECO:0000313" key="1">
    <source>
        <dbReference type="EMBL" id="GAA3709461.1"/>
    </source>
</evidence>
<sequence length="82" mass="9459">MGRMPLLPTENARHLRTDDELRQSRTWILRWEGDDGTYVTGDGVQGSRREPETDCVAALSAAEEDVHYYVRRMACPRDVSRH</sequence>